<name>A0A2U3KCQ1_9BACT</name>
<dbReference type="AlphaFoldDB" id="A0A2U3KCQ1"/>
<dbReference type="Proteomes" id="UP000238701">
    <property type="component" value="Unassembled WGS sequence"/>
</dbReference>
<protein>
    <submittedName>
        <fullName evidence="1">Uncharacterized protein</fullName>
    </submittedName>
</protein>
<proteinExistence type="predicted"/>
<accession>A0A2U3KCQ1</accession>
<evidence type="ECO:0000313" key="2">
    <source>
        <dbReference type="Proteomes" id="UP000238701"/>
    </source>
</evidence>
<evidence type="ECO:0000313" key="1">
    <source>
        <dbReference type="EMBL" id="SPF37423.1"/>
    </source>
</evidence>
<gene>
    <name evidence="1" type="ORF">SBA1_180052</name>
</gene>
<dbReference type="EMBL" id="OMOD01000090">
    <property type="protein sequence ID" value="SPF37423.1"/>
    <property type="molecule type" value="Genomic_DNA"/>
</dbReference>
<sequence>MPWVPFGQEVVVIVSELPDPVTVTVVVAVVEPAELVAVNV</sequence>
<organism evidence="1 2">
    <name type="scientific">Candidatus Sulfotelmatobacter kueseliae</name>
    <dbReference type="NCBI Taxonomy" id="2042962"/>
    <lineage>
        <taxon>Bacteria</taxon>
        <taxon>Pseudomonadati</taxon>
        <taxon>Acidobacteriota</taxon>
        <taxon>Terriglobia</taxon>
        <taxon>Terriglobales</taxon>
        <taxon>Candidatus Korobacteraceae</taxon>
        <taxon>Candidatus Sulfotelmatobacter</taxon>
    </lineage>
</organism>
<reference evidence="2" key="1">
    <citation type="submission" date="2018-02" db="EMBL/GenBank/DDBJ databases">
        <authorList>
            <person name="Hausmann B."/>
        </authorList>
    </citation>
    <scope>NUCLEOTIDE SEQUENCE [LARGE SCALE GENOMIC DNA]</scope>
    <source>
        <strain evidence="2">Peat soil MAG SbA1</strain>
    </source>
</reference>